<gene>
    <name evidence="3" type="ORF">Tco_1016657</name>
</gene>
<dbReference type="PANTHER" id="PTHR35046:SF18">
    <property type="entry name" value="RNA-DIRECTED DNA POLYMERASE"/>
    <property type="match status" value="1"/>
</dbReference>
<dbReference type="GO" id="GO:0003964">
    <property type="term" value="F:RNA-directed DNA polymerase activity"/>
    <property type="evidence" value="ECO:0007669"/>
    <property type="project" value="UniProtKB-KW"/>
</dbReference>
<dbReference type="InterPro" id="IPR001584">
    <property type="entry name" value="Integrase_cat-core"/>
</dbReference>
<dbReference type="EMBL" id="BQNB010017610">
    <property type="protein sequence ID" value="GJT65177.1"/>
    <property type="molecule type" value="Genomic_DNA"/>
</dbReference>
<protein>
    <submittedName>
        <fullName evidence="3">Reverse transcriptase</fullName>
    </submittedName>
</protein>
<dbReference type="PANTHER" id="PTHR35046">
    <property type="entry name" value="ZINC KNUCKLE (CCHC-TYPE) FAMILY PROTEIN"/>
    <property type="match status" value="1"/>
</dbReference>
<evidence type="ECO:0000313" key="4">
    <source>
        <dbReference type="Proteomes" id="UP001151760"/>
    </source>
</evidence>
<dbReference type="Gene3D" id="3.30.420.10">
    <property type="entry name" value="Ribonuclease H-like superfamily/Ribonuclease H"/>
    <property type="match status" value="1"/>
</dbReference>
<dbReference type="InterPro" id="IPR036397">
    <property type="entry name" value="RNaseH_sf"/>
</dbReference>
<reference evidence="3" key="1">
    <citation type="journal article" date="2022" name="Int. J. Mol. Sci.">
        <title>Draft Genome of Tanacetum Coccineum: Genomic Comparison of Closely Related Tanacetum-Family Plants.</title>
        <authorList>
            <person name="Yamashiro T."/>
            <person name="Shiraishi A."/>
            <person name="Nakayama K."/>
            <person name="Satake H."/>
        </authorList>
    </citation>
    <scope>NUCLEOTIDE SEQUENCE</scope>
</reference>
<comment type="caution">
    <text evidence="3">The sequence shown here is derived from an EMBL/GenBank/DDBJ whole genome shotgun (WGS) entry which is preliminary data.</text>
</comment>
<feature type="region of interest" description="Disordered" evidence="1">
    <location>
        <begin position="205"/>
        <end position="226"/>
    </location>
</feature>
<name>A0ABQ5FP97_9ASTR</name>
<reference evidence="3" key="2">
    <citation type="submission" date="2022-01" db="EMBL/GenBank/DDBJ databases">
        <authorList>
            <person name="Yamashiro T."/>
            <person name="Shiraishi A."/>
            <person name="Satake H."/>
            <person name="Nakayama K."/>
        </authorList>
    </citation>
    <scope>NUCLEOTIDE SEQUENCE</scope>
</reference>
<keyword evidence="3" id="KW-0808">Transferase</keyword>
<organism evidence="3 4">
    <name type="scientific">Tanacetum coccineum</name>
    <dbReference type="NCBI Taxonomy" id="301880"/>
    <lineage>
        <taxon>Eukaryota</taxon>
        <taxon>Viridiplantae</taxon>
        <taxon>Streptophyta</taxon>
        <taxon>Embryophyta</taxon>
        <taxon>Tracheophyta</taxon>
        <taxon>Spermatophyta</taxon>
        <taxon>Magnoliopsida</taxon>
        <taxon>eudicotyledons</taxon>
        <taxon>Gunneridae</taxon>
        <taxon>Pentapetalae</taxon>
        <taxon>asterids</taxon>
        <taxon>campanulids</taxon>
        <taxon>Asterales</taxon>
        <taxon>Asteraceae</taxon>
        <taxon>Asteroideae</taxon>
        <taxon>Anthemideae</taxon>
        <taxon>Anthemidinae</taxon>
        <taxon>Tanacetum</taxon>
    </lineage>
</organism>
<keyword evidence="3" id="KW-0695">RNA-directed DNA polymerase</keyword>
<keyword evidence="3" id="KW-0548">Nucleotidyltransferase</keyword>
<keyword evidence="4" id="KW-1185">Reference proteome</keyword>
<evidence type="ECO:0000259" key="2">
    <source>
        <dbReference type="PROSITE" id="PS50994"/>
    </source>
</evidence>
<feature type="compositionally biased region" description="Basic residues" evidence="1">
    <location>
        <begin position="214"/>
        <end position="226"/>
    </location>
</feature>
<dbReference type="PROSITE" id="PS50994">
    <property type="entry name" value="INTEGRASE"/>
    <property type="match status" value="1"/>
</dbReference>
<proteinExistence type="predicted"/>
<evidence type="ECO:0000256" key="1">
    <source>
        <dbReference type="SAM" id="MobiDB-lite"/>
    </source>
</evidence>
<evidence type="ECO:0000313" key="3">
    <source>
        <dbReference type="EMBL" id="GJT65177.1"/>
    </source>
</evidence>
<feature type="domain" description="Integrase catalytic" evidence="2">
    <location>
        <begin position="104"/>
        <end position="220"/>
    </location>
</feature>
<dbReference type="SUPFAM" id="SSF53098">
    <property type="entry name" value="Ribonuclease H-like"/>
    <property type="match status" value="1"/>
</dbReference>
<dbReference type="InterPro" id="IPR012337">
    <property type="entry name" value="RNaseH-like_sf"/>
</dbReference>
<accession>A0ABQ5FP97</accession>
<sequence length="341" mass="39474">MTLMTVTMPTELTTRIVASWNVDVTLKPLLEDLQSGKNGKKHYTWTTRQLLRKNKTVVGKDDQLRPDLLAYFHSSGNEGGNQTICERMHHFSEIQTRFGYLFLSEYGKVSLWISLRLFQGLRQQCDISYLFVVVDRLTKYAHFIPLAHPFTTIQVAQVFLGTVYKLHGLQNTMVSDRDKVFLSNFWKELFKLLQVKLLMSTSYHPQTDGERQRSQNRMKQHAHKNRSDRVLNVNDWSVCEDWTSCLQIGIACHTHNVFHVSQLNLSKGTPKHTQVLDLPSCNKEGLLKVESIALLDRKMVKTKNARVVYGLVQWENGTKEDATWELLEELYEKFPTFAAHS</sequence>
<dbReference type="Proteomes" id="UP001151760">
    <property type="component" value="Unassembled WGS sequence"/>
</dbReference>